<dbReference type="GO" id="GO:0005525">
    <property type="term" value="F:GTP binding"/>
    <property type="evidence" value="ECO:0007669"/>
    <property type="project" value="UniProtKB-KW"/>
</dbReference>
<dbReference type="InterPro" id="IPR001019">
    <property type="entry name" value="Gprotein_alpha_su"/>
</dbReference>
<name>A0A6A7G1V2_9CRUS</name>
<keyword evidence="4" id="KW-0807">Transducer</keyword>
<organism evidence="7">
    <name type="scientific">Hirondellea gigas</name>
    <dbReference type="NCBI Taxonomy" id="1518452"/>
    <lineage>
        <taxon>Eukaryota</taxon>
        <taxon>Metazoa</taxon>
        <taxon>Ecdysozoa</taxon>
        <taxon>Arthropoda</taxon>
        <taxon>Crustacea</taxon>
        <taxon>Multicrustacea</taxon>
        <taxon>Malacostraca</taxon>
        <taxon>Eumalacostraca</taxon>
        <taxon>Peracarida</taxon>
        <taxon>Amphipoda</taxon>
        <taxon>Amphilochidea</taxon>
        <taxon>Lysianassida</taxon>
        <taxon>Lysianassidira</taxon>
        <taxon>Lysianassoidea</taxon>
        <taxon>Lysianassidae</taxon>
        <taxon>Hirondellea</taxon>
    </lineage>
</organism>
<feature type="binding site" evidence="5">
    <location>
        <position position="328"/>
    </location>
    <ligand>
        <name>GTP</name>
        <dbReference type="ChEBI" id="CHEBI:37565"/>
    </ligand>
</feature>
<evidence type="ECO:0000256" key="3">
    <source>
        <dbReference type="ARBA" id="ARBA00023134"/>
    </source>
</evidence>
<dbReference type="InterPro" id="IPR011025">
    <property type="entry name" value="GproteinA_insert"/>
</dbReference>
<dbReference type="GO" id="GO:0005834">
    <property type="term" value="C:heterotrimeric G-protein complex"/>
    <property type="evidence" value="ECO:0007669"/>
    <property type="project" value="TreeGrafter"/>
</dbReference>
<dbReference type="Gene3D" id="3.40.50.300">
    <property type="entry name" value="P-loop containing nucleotide triphosphate hydrolases"/>
    <property type="match status" value="1"/>
</dbReference>
<dbReference type="SMART" id="SM00275">
    <property type="entry name" value="G_alpha"/>
    <property type="match status" value="1"/>
</dbReference>
<dbReference type="GO" id="GO:0001664">
    <property type="term" value="F:G protein-coupled receptor binding"/>
    <property type="evidence" value="ECO:0007669"/>
    <property type="project" value="TreeGrafter"/>
</dbReference>
<feature type="binding site" evidence="6">
    <location>
        <position position="179"/>
    </location>
    <ligand>
        <name>Mg(2+)</name>
        <dbReference type="ChEBI" id="CHEBI:18420"/>
    </ligand>
</feature>
<dbReference type="InterPro" id="IPR027417">
    <property type="entry name" value="P-loop_NTPase"/>
</dbReference>
<evidence type="ECO:0000313" key="7">
    <source>
        <dbReference type="EMBL" id="LAC24710.1"/>
    </source>
</evidence>
<evidence type="ECO:0000256" key="2">
    <source>
        <dbReference type="ARBA" id="ARBA00022741"/>
    </source>
</evidence>
<dbReference type="Pfam" id="PF00503">
    <property type="entry name" value="G-alpha"/>
    <property type="match status" value="1"/>
</dbReference>
<dbReference type="GO" id="GO:0005737">
    <property type="term" value="C:cytoplasm"/>
    <property type="evidence" value="ECO:0007669"/>
    <property type="project" value="TreeGrafter"/>
</dbReference>
<sequence length="365" mass="41569">MGGCLVVRGEQKEPLQEVPADKKKKIKPIKLLLLGTGESGKSTLFNRFLMDHGDGMSDEDRIDYAQPIFQLVIRSMQLLIQASVRMNDDYDSKITPEISAAVKLIMSLRPDHREPLTTDMADAITLLWNDSLIQAAFQYRSAVPELPDTCPYFFEHVNKLTASQFIPSPTDVLRCRCRTTGIHAQHLESTRAGDNTSFEIVDVGGQRAERRKWKNVFDQVNLILFVVSVAEFDQVCFEDVDTNRLEESLTMFEKTTNSGFFQDTPILLIFNKTDVLREKLKSSYRNKFQFRDYDGPVDDELQIRQFLDKSFVESDRTTKPLKTVFICAIDESLDLSVVVELVLDLLDEGKEKLKQKALQNSKPAA</sequence>
<keyword evidence="3 5" id="KW-0342">GTP-binding</keyword>
<dbReference type="EMBL" id="IACT01005559">
    <property type="protein sequence ID" value="LAC24710.1"/>
    <property type="molecule type" value="mRNA"/>
</dbReference>
<keyword evidence="2 5" id="KW-0547">Nucleotide-binding</keyword>
<dbReference type="GO" id="GO:0003924">
    <property type="term" value="F:GTPase activity"/>
    <property type="evidence" value="ECO:0007669"/>
    <property type="project" value="InterPro"/>
</dbReference>
<dbReference type="Gene3D" id="1.10.400.10">
    <property type="entry name" value="GI Alpha 1, domain 2-like"/>
    <property type="match status" value="1"/>
</dbReference>
<dbReference type="GO" id="GO:0007188">
    <property type="term" value="P:adenylate cyclase-modulating G protein-coupled receptor signaling pathway"/>
    <property type="evidence" value="ECO:0007669"/>
    <property type="project" value="TreeGrafter"/>
</dbReference>
<evidence type="ECO:0000256" key="5">
    <source>
        <dbReference type="PIRSR" id="PIRSR601019-1"/>
    </source>
</evidence>
<keyword evidence="1 6" id="KW-0479">Metal-binding</keyword>
<dbReference type="FunFam" id="3.40.50.300:FF:000692">
    <property type="entry name" value="Guanine nucleotide-binding protein subunit alpha"/>
    <property type="match status" value="1"/>
</dbReference>
<feature type="binding site" evidence="5">
    <location>
        <begin position="173"/>
        <end position="179"/>
    </location>
    <ligand>
        <name>GTP</name>
        <dbReference type="ChEBI" id="CHEBI:37565"/>
    </ligand>
</feature>
<dbReference type="PROSITE" id="PS51882">
    <property type="entry name" value="G_ALPHA"/>
    <property type="match status" value="1"/>
</dbReference>
<feature type="binding site" evidence="5">
    <location>
        <begin position="202"/>
        <end position="206"/>
    </location>
    <ligand>
        <name>GTP</name>
        <dbReference type="ChEBI" id="CHEBI:37565"/>
    </ligand>
</feature>
<dbReference type="PRINTS" id="PR00318">
    <property type="entry name" value="GPROTEINA"/>
</dbReference>
<feature type="binding site" evidence="6">
    <location>
        <position position="42"/>
    </location>
    <ligand>
        <name>Mg(2+)</name>
        <dbReference type="ChEBI" id="CHEBI:18420"/>
    </ligand>
</feature>
<evidence type="ECO:0000256" key="4">
    <source>
        <dbReference type="ARBA" id="ARBA00023224"/>
    </source>
</evidence>
<feature type="binding site" evidence="5">
    <location>
        <begin position="38"/>
        <end position="43"/>
    </location>
    <ligand>
        <name>GTP</name>
        <dbReference type="ChEBI" id="CHEBI:37565"/>
    </ligand>
</feature>
<dbReference type="SUPFAM" id="SSF52540">
    <property type="entry name" value="P-loop containing nucleoside triphosphate hydrolases"/>
    <property type="match status" value="1"/>
</dbReference>
<dbReference type="CDD" id="cd00066">
    <property type="entry name" value="G-alpha"/>
    <property type="match status" value="1"/>
</dbReference>
<accession>A0A6A7G1V2</accession>
<dbReference type="PANTHER" id="PTHR10218:SF302">
    <property type="entry name" value="GUANINE NUCLEOTIDE-BINDING PROTEIN ALPHA-5 SUBUNIT"/>
    <property type="match status" value="1"/>
</dbReference>
<dbReference type="GO" id="GO:0031683">
    <property type="term" value="F:G-protein beta/gamma-subunit complex binding"/>
    <property type="evidence" value="ECO:0007669"/>
    <property type="project" value="InterPro"/>
</dbReference>
<feature type="binding site" evidence="5">
    <location>
        <begin position="271"/>
        <end position="274"/>
    </location>
    <ligand>
        <name>GTP</name>
        <dbReference type="ChEBI" id="CHEBI:37565"/>
    </ligand>
</feature>
<keyword evidence="6" id="KW-0460">Magnesium</keyword>
<dbReference type="SUPFAM" id="SSF47895">
    <property type="entry name" value="Transducin (alpha subunit), insertion domain"/>
    <property type="match status" value="1"/>
</dbReference>
<protein>
    <submittedName>
        <fullName evidence="7">Guanine nucleotide-binding protein subunit alpha-14-like</fullName>
    </submittedName>
</protein>
<reference evidence="7" key="1">
    <citation type="submission" date="2017-11" db="EMBL/GenBank/DDBJ databases">
        <title>The sensing device of the deep-sea amphipod.</title>
        <authorList>
            <person name="Kobayashi H."/>
            <person name="Nagahama T."/>
            <person name="Arai W."/>
            <person name="Sasagawa Y."/>
            <person name="Umeda M."/>
            <person name="Hayashi T."/>
            <person name="Nikaido I."/>
            <person name="Watanabe H."/>
            <person name="Oguri K."/>
            <person name="Kitazato H."/>
            <person name="Fujioka K."/>
            <person name="Kido Y."/>
            <person name="Takami H."/>
        </authorList>
    </citation>
    <scope>NUCLEOTIDE SEQUENCE</scope>
    <source>
        <tissue evidence="7">Whole body</tissue>
    </source>
</reference>
<evidence type="ECO:0000256" key="1">
    <source>
        <dbReference type="ARBA" id="ARBA00022723"/>
    </source>
</evidence>
<dbReference type="GO" id="GO:0046872">
    <property type="term" value="F:metal ion binding"/>
    <property type="evidence" value="ECO:0007669"/>
    <property type="project" value="UniProtKB-KW"/>
</dbReference>
<evidence type="ECO:0000256" key="6">
    <source>
        <dbReference type="PIRSR" id="PIRSR601019-2"/>
    </source>
</evidence>
<dbReference type="PANTHER" id="PTHR10218">
    <property type="entry name" value="GTP-BINDING PROTEIN ALPHA SUBUNIT"/>
    <property type="match status" value="1"/>
</dbReference>
<dbReference type="AlphaFoldDB" id="A0A6A7G1V2"/>
<proteinExistence type="evidence at transcript level"/>